<dbReference type="Pfam" id="PF00331">
    <property type="entry name" value="Glyco_hydro_10"/>
    <property type="match status" value="1"/>
</dbReference>
<dbReference type="AlphaFoldDB" id="A0A6I2MTE0"/>
<keyword evidence="4 11" id="KW-0732">Signal</keyword>
<evidence type="ECO:0000259" key="13">
    <source>
        <dbReference type="PROSITE" id="PS51760"/>
    </source>
</evidence>
<evidence type="ECO:0000313" key="14">
    <source>
        <dbReference type="EMBL" id="MRX65865.1"/>
    </source>
</evidence>
<dbReference type="PROSITE" id="PS50093">
    <property type="entry name" value="PKD"/>
    <property type="match status" value="1"/>
</dbReference>
<dbReference type="RefSeq" id="WP_154369097.1">
    <property type="nucleotide sequence ID" value="NZ_WKJH01000028.1"/>
</dbReference>
<feature type="domain" description="PKD" evidence="12">
    <location>
        <begin position="74"/>
        <end position="121"/>
    </location>
</feature>
<dbReference type="InterPro" id="IPR013783">
    <property type="entry name" value="Ig-like_fold"/>
</dbReference>
<comment type="caution">
    <text evidence="14">The sequence shown here is derived from an EMBL/GenBank/DDBJ whole genome shotgun (WGS) entry which is preliminary data.</text>
</comment>
<keyword evidence="6 10" id="KW-0119">Carbohydrate metabolism</keyword>
<dbReference type="SUPFAM" id="SSF51445">
    <property type="entry name" value="(Trans)glycosidases"/>
    <property type="match status" value="1"/>
</dbReference>
<evidence type="ECO:0000256" key="7">
    <source>
        <dbReference type="ARBA" id="ARBA00023295"/>
    </source>
</evidence>
<dbReference type="GO" id="GO:0031176">
    <property type="term" value="F:endo-1,4-beta-xylanase activity"/>
    <property type="evidence" value="ECO:0007669"/>
    <property type="project" value="UniProtKB-EC"/>
</dbReference>
<dbReference type="PANTHER" id="PTHR31490:SF88">
    <property type="entry name" value="BETA-XYLANASE"/>
    <property type="match status" value="1"/>
</dbReference>
<evidence type="ECO:0000256" key="11">
    <source>
        <dbReference type="SAM" id="SignalP"/>
    </source>
</evidence>
<comment type="similarity">
    <text evidence="2 10">Belongs to the glycosyl hydrolase 10 (cellulase F) family.</text>
</comment>
<dbReference type="PROSITE" id="PS00591">
    <property type="entry name" value="GH10_1"/>
    <property type="match status" value="1"/>
</dbReference>
<evidence type="ECO:0000256" key="5">
    <source>
        <dbReference type="ARBA" id="ARBA00022801"/>
    </source>
</evidence>
<evidence type="ECO:0000256" key="4">
    <source>
        <dbReference type="ARBA" id="ARBA00022729"/>
    </source>
</evidence>
<keyword evidence="3 14" id="KW-0858">Xylan degradation</keyword>
<organism evidence="14 15">
    <name type="scientific">Maribacter luteus</name>
    <dbReference type="NCBI Taxonomy" id="2594478"/>
    <lineage>
        <taxon>Bacteria</taxon>
        <taxon>Pseudomonadati</taxon>
        <taxon>Bacteroidota</taxon>
        <taxon>Flavobacteriia</taxon>
        <taxon>Flavobacteriales</taxon>
        <taxon>Flavobacteriaceae</taxon>
        <taxon>Maribacter</taxon>
    </lineage>
</organism>
<name>A0A6I2MTE0_9FLAO</name>
<dbReference type="PRINTS" id="PR00134">
    <property type="entry name" value="GLHYDRLASE10"/>
</dbReference>
<proteinExistence type="inferred from homology"/>
<evidence type="ECO:0000256" key="2">
    <source>
        <dbReference type="ARBA" id="ARBA00007495"/>
    </source>
</evidence>
<dbReference type="EMBL" id="WKJH01000028">
    <property type="protein sequence ID" value="MRX65865.1"/>
    <property type="molecule type" value="Genomic_DNA"/>
</dbReference>
<comment type="catalytic activity">
    <reaction evidence="1 10">
        <text>Endohydrolysis of (1-&gt;4)-beta-D-xylosidic linkages in xylans.</text>
        <dbReference type="EC" id="3.2.1.8"/>
    </reaction>
</comment>
<dbReference type="OrthoDB" id="9809277at2"/>
<evidence type="ECO:0000256" key="1">
    <source>
        <dbReference type="ARBA" id="ARBA00000681"/>
    </source>
</evidence>
<evidence type="ECO:0000259" key="12">
    <source>
        <dbReference type="PROSITE" id="PS50093"/>
    </source>
</evidence>
<dbReference type="InterPro" id="IPR031158">
    <property type="entry name" value="GH10_AS"/>
</dbReference>
<dbReference type="InterPro" id="IPR017853">
    <property type="entry name" value="GH"/>
</dbReference>
<dbReference type="GO" id="GO:0045493">
    <property type="term" value="P:xylan catabolic process"/>
    <property type="evidence" value="ECO:0007669"/>
    <property type="project" value="UniProtKB-KW"/>
</dbReference>
<dbReference type="PROSITE" id="PS51257">
    <property type="entry name" value="PROKAR_LIPOPROTEIN"/>
    <property type="match status" value="1"/>
</dbReference>
<protein>
    <recommendedName>
        <fullName evidence="10">Beta-xylanase</fullName>
        <ecNumber evidence="10">3.2.1.8</ecNumber>
    </recommendedName>
</protein>
<feature type="active site" description="Nucleophile" evidence="9">
    <location>
        <position position="369"/>
    </location>
</feature>
<dbReference type="Pfam" id="PF00801">
    <property type="entry name" value="PKD"/>
    <property type="match status" value="1"/>
</dbReference>
<dbReference type="InterPro" id="IPR001000">
    <property type="entry name" value="GH10_dom"/>
</dbReference>
<dbReference type="EC" id="3.2.1.8" evidence="10"/>
<feature type="signal peptide" evidence="11">
    <location>
        <begin position="1"/>
        <end position="28"/>
    </location>
</feature>
<dbReference type="InterPro" id="IPR044846">
    <property type="entry name" value="GH10"/>
</dbReference>
<feature type="chain" id="PRO_5026342785" description="Beta-xylanase" evidence="11">
    <location>
        <begin position="29"/>
        <end position="456"/>
    </location>
</feature>
<evidence type="ECO:0000313" key="15">
    <source>
        <dbReference type="Proteomes" id="UP000443153"/>
    </source>
</evidence>
<dbReference type="Gene3D" id="2.60.40.10">
    <property type="entry name" value="Immunoglobulins"/>
    <property type="match status" value="1"/>
</dbReference>
<dbReference type="PROSITE" id="PS51760">
    <property type="entry name" value="GH10_2"/>
    <property type="match status" value="1"/>
</dbReference>
<dbReference type="CDD" id="cd00146">
    <property type="entry name" value="PKD"/>
    <property type="match status" value="1"/>
</dbReference>
<evidence type="ECO:0000256" key="8">
    <source>
        <dbReference type="ARBA" id="ARBA00023326"/>
    </source>
</evidence>
<keyword evidence="15" id="KW-1185">Reference proteome</keyword>
<evidence type="ECO:0000256" key="3">
    <source>
        <dbReference type="ARBA" id="ARBA00022651"/>
    </source>
</evidence>
<keyword evidence="8 10" id="KW-0624">Polysaccharide degradation</keyword>
<keyword evidence="5 10" id="KW-0378">Hydrolase</keyword>
<dbReference type="Gene3D" id="3.20.20.80">
    <property type="entry name" value="Glycosidases"/>
    <property type="match status" value="1"/>
</dbReference>
<dbReference type="InterPro" id="IPR035986">
    <property type="entry name" value="PKD_dom_sf"/>
</dbReference>
<reference evidence="14 15" key="1">
    <citation type="submission" date="2019-11" db="EMBL/GenBank/DDBJ databases">
        <title>Maribacter lutea sp. nov., a marine bacterium isolated from intertidal sand.</title>
        <authorList>
            <person name="Liu A."/>
        </authorList>
    </citation>
    <scope>NUCLEOTIDE SEQUENCE [LARGE SCALE GENOMIC DNA]</scope>
    <source>
        <strain evidence="14 15">RZ05</strain>
    </source>
</reference>
<evidence type="ECO:0000256" key="9">
    <source>
        <dbReference type="PROSITE-ProRule" id="PRU10061"/>
    </source>
</evidence>
<evidence type="ECO:0000256" key="10">
    <source>
        <dbReference type="RuleBase" id="RU361174"/>
    </source>
</evidence>
<accession>A0A6I2MTE0</accession>
<dbReference type="Proteomes" id="UP000443153">
    <property type="component" value="Unassembled WGS sequence"/>
</dbReference>
<evidence type="ECO:0000256" key="6">
    <source>
        <dbReference type="ARBA" id="ARBA00023277"/>
    </source>
</evidence>
<dbReference type="PANTHER" id="PTHR31490">
    <property type="entry name" value="GLYCOSYL HYDROLASE"/>
    <property type="match status" value="1"/>
</dbReference>
<dbReference type="SMART" id="SM00633">
    <property type="entry name" value="Glyco_10"/>
    <property type="match status" value="1"/>
</dbReference>
<gene>
    <name evidence="14" type="ORF">GJ691_17070</name>
</gene>
<feature type="domain" description="GH10" evidence="13">
    <location>
        <begin position="137"/>
        <end position="454"/>
    </location>
</feature>
<keyword evidence="7 10" id="KW-0326">Glycosidase</keyword>
<sequence>MKHIIIKVNHFFLLLSVVLTVFSCSSDGYEPDPEPIIPVNKVQASFEYTISETDAHVLLLDNTSEGETDFTSVWDFGLGNGTVNDAAGLEEVTYSEPGEYTIKLTVTNIAGKTEESKKIIVDENGICPNGICGSVSGEGLKGLATTFSVGMITRSSWVSGSSQHTDLLKQEFNNLTSEYEMKMNVMYPSEGNYDFSAADAIVNFAQANDMNVHGHALIWHNATPDWVTNFSGTDTEFETMVQDYITTVVTRYKGKVRSWDVVNEAIDDGSGNPLRSSVFKDRMGDDYIRKCFQWARDADPDVLLFYNDYNIAASSSKRAAIFDLVDDLGNLIDGVGAQMHISYNGPSAADIQSVADATVSRGLKLHFSELDIRANPDGDQSTLTNERATAQKAKYKEVVKIYNSIPLDNKFALTVWGLRDNESWLIEFWGNPDWPLLFDENYNKKQAYQGYVEGLQ</sequence>
<dbReference type="InterPro" id="IPR000601">
    <property type="entry name" value="PKD_dom"/>
</dbReference>
<dbReference type="SUPFAM" id="SSF49299">
    <property type="entry name" value="PKD domain"/>
    <property type="match status" value="1"/>
</dbReference>